<organism evidence="10 11">
    <name type="scientific">Tistlia consotensis USBA 355</name>
    <dbReference type="NCBI Taxonomy" id="560819"/>
    <lineage>
        <taxon>Bacteria</taxon>
        <taxon>Pseudomonadati</taxon>
        <taxon>Pseudomonadota</taxon>
        <taxon>Alphaproteobacteria</taxon>
        <taxon>Rhodospirillales</taxon>
        <taxon>Rhodovibrionaceae</taxon>
        <taxon>Tistlia</taxon>
    </lineage>
</organism>
<sequence>MNKPILAADRFGVASAVPGLDPAAILETARQVVATQRDGLGALSTVLGDSFVEAVRIIAAAPGHVIVTGMGKSGHVGRKIAATFASTGTPSFFVHPGEASHGDLGMITESNVLLAISNSGETSELSDLLVYSRRYGIPLIAISSRSDSTLARQADAALVLPAVDEACPLGLAPTTSTTLTMVIGDALAVALLGLKGFTRDDFRDRHPGGRLGNVLLRVGDIMHHGAAVPVIATGSAMGQALIRMSEGGFGCVGVTDAEGRLVGIVTDGDLRRHMSGDLLAQPVEAVMTPDPKTIEATALAAEALKVMNASKPKINALFIVEDGRPVGFLHLHDCLRAGVY</sequence>
<evidence type="ECO:0000313" key="11">
    <source>
        <dbReference type="Proteomes" id="UP000192917"/>
    </source>
</evidence>
<dbReference type="FunFam" id="3.40.50.10490:FF:000011">
    <property type="entry name" value="Arabinose 5-phosphate isomerase"/>
    <property type="match status" value="1"/>
</dbReference>
<keyword evidence="2" id="KW-0677">Repeat</keyword>
<gene>
    <name evidence="10" type="ORF">SAMN05428998_102253</name>
</gene>
<dbReference type="RefSeq" id="WP_085121322.1">
    <property type="nucleotide sequence ID" value="NZ_FWZX01000002.1"/>
</dbReference>
<evidence type="ECO:0000313" key="10">
    <source>
        <dbReference type="EMBL" id="SME99215.1"/>
    </source>
</evidence>
<dbReference type="SMART" id="SM00116">
    <property type="entry name" value="CBS"/>
    <property type="match status" value="2"/>
</dbReference>
<dbReference type="CDD" id="cd04604">
    <property type="entry name" value="CBS_pair_SIS_assoc"/>
    <property type="match status" value="1"/>
</dbReference>
<dbReference type="Pfam" id="PF01380">
    <property type="entry name" value="SIS"/>
    <property type="match status" value="1"/>
</dbReference>
<dbReference type="InterPro" id="IPR046342">
    <property type="entry name" value="CBS_dom_sf"/>
</dbReference>
<dbReference type="InterPro" id="IPR050986">
    <property type="entry name" value="GutQ/KpsF_isomerases"/>
</dbReference>
<feature type="site" description="Catalytically relevant" evidence="6">
    <location>
        <position position="72"/>
    </location>
</feature>
<feature type="site" description="Catalytically relevant" evidence="6">
    <location>
        <position position="165"/>
    </location>
</feature>
<dbReference type="CDD" id="cd05014">
    <property type="entry name" value="SIS_Kpsf"/>
    <property type="match status" value="1"/>
</dbReference>
<dbReference type="InterPro" id="IPR001347">
    <property type="entry name" value="SIS_dom"/>
</dbReference>
<comment type="similarity">
    <text evidence="1 4">Belongs to the SIS family. GutQ/KpsF subfamily.</text>
</comment>
<name>A0A1Y6B9Z0_9PROT</name>
<dbReference type="InterPro" id="IPR035474">
    <property type="entry name" value="SIS_Kpsf"/>
</dbReference>
<protein>
    <submittedName>
        <fullName evidence="10">Arabinose-5-phosphate isomerase</fullName>
    </submittedName>
</protein>
<evidence type="ECO:0000256" key="2">
    <source>
        <dbReference type="ARBA" id="ARBA00022737"/>
    </source>
</evidence>
<evidence type="ECO:0000259" key="9">
    <source>
        <dbReference type="PROSITE" id="PS51464"/>
    </source>
</evidence>
<dbReference type="PANTHER" id="PTHR42745">
    <property type="match status" value="1"/>
</dbReference>
<dbReference type="GO" id="GO:0097367">
    <property type="term" value="F:carbohydrate derivative binding"/>
    <property type="evidence" value="ECO:0007669"/>
    <property type="project" value="InterPro"/>
</dbReference>
<proteinExistence type="inferred from homology"/>
<accession>A0A1Y6B9Z0</accession>
<dbReference type="GO" id="GO:0046872">
    <property type="term" value="F:metal ion binding"/>
    <property type="evidence" value="ECO:0007669"/>
    <property type="project" value="UniProtKB-KW"/>
</dbReference>
<dbReference type="STRING" id="560819.SAMN05428998_102253"/>
<evidence type="ECO:0000256" key="7">
    <source>
        <dbReference type="PROSITE-ProRule" id="PRU00703"/>
    </source>
</evidence>
<dbReference type="Pfam" id="PF00571">
    <property type="entry name" value="CBS"/>
    <property type="match status" value="2"/>
</dbReference>
<reference evidence="10 11" key="1">
    <citation type="submission" date="2017-04" db="EMBL/GenBank/DDBJ databases">
        <authorList>
            <person name="Afonso C.L."/>
            <person name="Miller P.J."/>
            <person name="Scott M.A."/>
            <person name="Spackman E."/>
            <person name="Goraichik I."/>
            <person name="Dimitrov K.M."/>
            <person name="Suarez D.L."/>
            <person name="Swayne D.E."/>
        </authorList>
    </citation>
    <scope>NUCLEOTIDE SEQUENCE [LARGE SCALE GENOMIC DNA]</scope>
    <source>
        <strain evidence="10 11">USBA 355</strain>
    </source>
</reference>
<dbReference type="PIRSF" id="PIRSF004692">
    <property type="entry name" value="KdsD_KpsF"/>
    <property type="match status" value="1"/>
</dbReference>
<dbReference type="InterPro" id="IPR000644">
    <property type="entry name" value="CBS_dom"/>
</dbReference>
<dbReference type="InterPro" id="IPR004800">
    <property type="entry name" value="KdsD/KpsF-type"/>
</dbReference>
<feature type="binding site" evidence="5">
    <location>
        <position position="95"/>
    </location>
    <ligand>
        <name>Zn(2+)</name>
        <dbReference type="ChEBI" id="CHEBI:29105"/>
    </ligand>
</feature>
<keyword evidence="3 7" id="KW-0129">CBS domain</keyword>
<evidence type="ECO:0000256" key="6">
    <source>
        <dbReference type="PIRSR" id="PIRSR004692-3"/>
    </source>
</evidence>
<keyword evidence="11" id="KW-1185">Reference proteome</keyword>
<dbReference type="NCBIfam" id="TIGR00393">
    <property type="entry name" value="kpsF"/>
    <property type="match status" value="1"/>
</dbReference>
<feature type="site" description="Catalytically relevant" evidence="6">
    <location>
        <position position="124"/>
    </location>
</feature>
<feature type="domain" description="CBS" evidence="8">
    <location>
        <begin position="222"/>
        <end position="281"/>
    </location>
</feature>
<evidence type="ECO:0000259" key="8">
    <source>
        <dbReference type="PROSITE" id="PS51371"/>
    </source>
</evidence>
<dbReference type="PROSITE" id="PS51371">
    <property type="entry name" value="CBS"/>
    <property type="match status" value="2"/>
</dbReference>
<feature type="domain" description="CBS" evidence="8">
    <location>
        <begin position="287"/>
        <end position="340"/>
    </location>
</feature>
<evidence type="ECO:0000256" key="4">
    <source>
        <dbReference type="PIRNR" id="PIRNR004692"/>
    </source>
</evidence>
<dbReference type="Gene3D" id="3.40.50.10490">
    <property type="entry name" value="Glucose-6-phosphate isomerase like protein, domain 1"/>
    <property type="match status" value="1"/>
</dbReference>
<dbReference type="GO" id="GO:1901135">
    <property type="term" value="P:carbohydrate derivative metabolic process"/>
    <property type="evidence" value="ECO:0007669"/>
    <property type="project" value="InterPro"/>
</dbReference>
<dbReference type="AlphaFoldDB" id="A0A1Y6B9Z0"/>
<keyword evidence="5" id="KW-0479">Metal-binding</keyword>
<dbReference type="InterPro" id="IPR046348">
    <property type="entry name" value="SIS_dom_sf"/>
</dbReference>
<dbReference type="Proteomes" id="UP000192917">
    <property type="component" value="Unassembled WGS sequence"/>
</dbReference>
<evidence type="ECO:0000256" key="5">
    <source>
        <dbReference type="PIRSR" id="PIRSR004692-2"/>
    </source>
</evidence>
<dbReference type="GO" id="GO:0005975">
    <property type="term" value="P:carbohydrate metabolic process"/>
    <property type="evidence" value="ECO:0007669"/>
    <property type="project" value="InterPro"/>
</dbReference>
<feature type="domain" description="SIS" evidence="9">
    <location>
        <begin position="54"/>
        <end position="197"/>
    </location>
</feature>
<feature type="site" description="Catalytically relevant" evidence="6">
    <location>
        <position position="206"/>
    </location>
</feature>
<dbReference type="GO" id="GO:0019146">
    <property type="term" value="F:arabinose-5-phosphate isomerase activity"/>
    <property type="evidence" value="ECO:0007669"/>
    <property type="project" value="UniProtKB-ARBA"/>
</dbReference>
<dbReference type="SUPFAM" id="SSF54631">
    <property type="entry name" value="CBS-domain pair"/>
    <property type="match status" value="1"/>
</dbReference>
<dbReference type="Gene3D" id="3.10.580.10">
    <property type="entry name" value="CBS-domain"/>
    <property type="match status" value="1"/>
</dbReference>
<dbReference type="PANTHER" id="PTHR42745:SF1">
    <property type="entry name" value="ARABINOSE 5-PHOSPHATE ISOMERASE KDSD"/>
    <property type="match status" value="1"/>
</dbReference>
<dbReference type="EMBL" id="FWZX01000002">
    <property type="protein sequence ID" value="SME99215.1"/>
    <property type="molecule type" value="Genomic_DNA"/>
</dbReference>
<dbReference type="SUPFAM" id="SSF53697">
    <property type="entry name" value="SIS domain"/>
    <property type="match status" value="1"/>
</dbReference>
<evidence type="ECO:0000256" key="1">
    <source>
        <dbReference type="ARBA" id="ARBA00008165"/>
    </source>
</evidence>
<keyword evidence="5" id="KW-0862">Zinc</keyword>
<keyword evidence="10" id="KW-0413">Isomerase</keyword>
<evidence type="ECO:0000256" key="3">
    <source>
        <dbReference type="ARBA" id="ARBA00023122"/>
    </source>
</evidence>
<dbReference type="PROSITE" id="PS51464">
    <property type="entry name" value="SIS"/>
    <property type="match status" value="1"/>
</dbReference>